<reference evidence="2" key="1">
    <citation type="journal article" date="2013" name="Nat. Biotechnol.">
        <title>Draft genome sequence of chickpea (Cicer arietinum) provides a resource for trait improvement.</title>
        <authorList>
            <person name="Varshney R.K."/>
            <person name="Song C."/>
            <person name="Saxena R.K."/>
            <person name="Azam S."/>
            <person name="Yu S."/>
            <person name="Sharpe A.G."/>
            <person name="Cannon S."/>
            <person name="Baek J."/>
            <person name="Rosen B.D."/>
            <person name="Tar'an B."/>
            <person name="Millan T."/>
            <person name="Zhang X."/>
            <person name="Ramsay L.D."/>
            <person name="Iwata A."/>
            <person name="Wang Y."/>
            <person name="Nelson W."/>
            <person name="Farmer A.D."/>
            <person name="Gaur P.M."/>
            <person name="Soderlund C."/>
            <person name="Penmetsa R.V."/>
            <person name="Xu C."/>
            <person name="Bharti A.K."/>
            <person name="He W."/>
            <person name="Winter P."/>
            <person name="Zhao S."/>
            <person name="Hane J.K."/>
            <person name="Carrasquilla-Garcia N."/>
            <person name="Condie J.A."/>
            <person name="Upadhyaya H.D."/>
            <person name="Luo M.C."/>
            <person name="Thudi M."/>
            <person name="Gowda C.L."/>
            <person name="Singh N.P."/>
            <person name="Lichtenzveig J."/>
            <person name="Gali K.K."/>
            <person name="Rubio J."/>
            <person name="Nadarajan N."/>
            <person name="Dolezel J."/>
            <person name="Bansal K.C."/>
            <person name="Xu X."/>
            <person name="Edwards D."/>
            <person name="Zhang G."/>
            <person name="Kahl G."/>
            <person name="Gil J."/>
            <person name="Singh K.B."/>
            <person name="Datta S.K."/>
            <person name="Jackson S.A."/>
            <person name="Wang J."/>
            <person name="Cook D.R."/>
        </authorList>
    </citation>
    <scope>NUCLEOTIDE SEQUENCE [LARGE SCALE GENOMIC DNA]</scope>
    <source>
        <strain evidence="2">cv. CDC Frontier</strain>
    </source>
</reference>
<dbReference type="InterPro" id="IPR000008">
    <property type="entry name" value="C2_dom"/>
</dbReference>
<dbReference type="InterPro" id="IPR035892">
    <property type="entry name" value="C2_domain_sf"/>
</dbReference>
<dbReference type="Pfam" id="PF00168">
    <property type="entry name" value="C2"/>
    <property type="match status" value="1"/>
</dbReference>
<dbReference type="GO" id="GO:0006952">
    <property type="term" value="P:defense response"/>
    <property type="evidence" value="ECO:0007669"/>
    <property type="project" value="InterPro"/>
</dbReference>
<keyword evidence="2" id="KW-1185">Reference proteome</keyword>
<evidence type="ECO:0000259" key="1">
    <source>
        <dbReference type="PROSITE" id="PS50004"/>
    </source>
</evidence>
<dbReference type="AlphaFoldDB" id="A0A1S2YQC2"/>
<dbReference type="PANTHER" id="PTHR32246">
    <property type="entry name" value="INGRESSION PROTEIN FIC1"/>
    <property type="match status" value="1"/>
</dbReference>
<dbReference type="SUPFAM" id="SSF49562">
    <property type="entry name" value="C2 domain (Calcium/lipid-binding domain, CaLB)"/>
    <property type="match status" value="1"/>
</dbReference>
<dbReference type="GeneID" id="101495376"/>
<dbReference type="PANTHER" id="PTHR32246:SF173">
    <property type="entry name" value="C2 DOMAIN-CONTAINING PROTEIN"/>
    <property type="match status" value="1"/>
</dbReference>
<reference evidence="3" key="2">
    <citation type="submission" date="2025-08" db="UniProtKB">
        <authorList>
            <consortium name="RefSeq"/>
        </authorList>
    </citation>
    <scope>IDENTIFICATION</scope>
    <source>
        <tissue evidence="3">Etiolated seedlings</tissue>
    </source>
</reference>
<accession>A0A1S2YQC2</accession>
<name>A0A1S2YQC2_CICAR</name>
<dbReference type="Gene3D" id="2.60.40.150">
    <property type="entry name" value="C2 domain"/>
    <property type="match status" value="1"/>
</dbReference>
<protein>
    <submittedName>
        <fullName evidence="3">Protein SRC2-like</fullName>
    </submittedName>
</protein>
<feature type="domain" description="C2" evidence="1">
    <location>
        <begin position="1"/>
        <end position="113"/>
    </location>
</feature>
<dbReference type="PaxDb" id="3827-XP_004508275.1"/>
<sequence length="215" mass="23828">MEYKTFELNLTSAKDLKNVNLFAKMEVYAVVSISGDPLHTQNTKTPIDKESGTNPAWNFPVKLTFNETLARQNRLTLEINLRCARNLAADKDIGSVQIPLRELQNHTGDGKSFQHVSYQVRKPSGKPKGAFNFSYKFTAPVKSKAEHVTAYPAPVLGSTSAHYTAPPQYPAGYGYPPSYGGYQQPQAGYGYPQHFGYGYPAQNGYRYPGVPIQKA</sequence>
<dbReference type="Proteomes" id="UP000087171">
    <property type="component" value="Chromosome Ca7"/>
</dbReference>
<dbReference type="KEGG" id="cam:101495376"/>
<dbReference type="SMART" id="SM00239">
    <property type="entry name" value="C2"/>
    <property type="match status" value="1"/>
</dbReference>
<gene>
    <name evidence="3" type="primary">LOC101495376</name>
</gene>
<organism evidence="2 3">
    <name type="scientific">Cicer arietinum</name>
    <name type="common">Chickpea</name>
    <name type="synonym">Garbanzo</name>
    <dbReference type="NCBI Taxonomy" id="3827"/>
    <lineage>
        <taxon>Eukaryota</taxon>
        <taxon>Viridiplantae</taxon>
        <taxon>Streptophyta</taxon>
        <taxon>Embryophyta</taxon>
        <taxon>Tracheophyta</taxon>
        <taxon>Spermatophyta</taxon>
        <taxon>Magnoliopsida</taxon>
        <taxon>eudicotyledons</taxon>
        <taxon>Gunneridae</taxon>
        <taxon>Pentapetalae</taxon>
        <taxon>rosids</taxon>
        <taxon>fabids</taxon>
        <taxon>Fabales</taxon>
        <taxon>Fabaceae</taxon>
        <taxon>Papilionoideae</taxon>
        <taxon>50 kb inversion clade</taxon>
        <taxon>NPAAA clade</taxon>
        <taxon>Hologalegina</taxon>
        <taxon>IRL clade</taxon>
        <taxon>Cicereae</taxon>
        <taxon>Cicer</taxon>
    </lineage>
</organism>
<dbReference type="PROSITE" id="PS50004">
    <property type="entry name" value="C2"/>
    <property type="match status" value="1"/>
</dbReference>
<proteinExistence type="predicted"/>
<dbReference type="CDD" id="cd04051">
    <property type="entry name" value="C2_SRC2_like"/>
    <property type="match status" value="1"/>
</dbReference>
<evidence type="ECO:0000313" key="2">
    <source>
        <dbReference type="Proteomes" id="UP000087171"/>
    </source>
</evidence>
<dbReference type="InterPro" id="IPR044750">
    <property type="entry name" value="C2_SRC2/BAP"/>
</dbReference>
<dbReference type="OrthoDB" id="270970at2759"/>
<dbReference type="RefSeq" id="XP_004508275.1">
    <property type="nucleotide sequence ID" value="XM_004508218.3"/>
</dbReference>
<dbReference type="eggNOG" id="ENOG502QUNY">
    <property type="taxonomic scope" value="Eukaryota"/>
</dbReference>
<evidence type="ECO:0000313" key="3">
    <source>
        <dbReference type="RefSeq" id="XP_004508275.1"/>
    </source>
</evidence>